<keyword evidence="2" id="KW-0675">Receptor</keyword>
<name>A0AAW4R7U4_BACCE</name>
<reference evidence="2" key="1">
    <citation type="submission" date="2020-08" db="EMBL/GenBank/DDBJ databases">
        <title>Fungal Genomes of the International Space Station.</title>
        <authorList>
            <person name="Seuylemezian A."/>
            <person name="Singh N.K."/>
            <person name="Wood J."/>
            <person name="Venkateswaran K."/>
        </authorList>
    </citation>
    <scope>NUCLEOTIDE SEQUENCE</scope>
    <source>
        <strain evidence="2">I2-B2</strain>
    </source>
</reference>
<evidence type="ECO:0000313" key="3">
    <source>
        <dbReference type="Proteomes" id="UP001197806"/>
    </source>
</evidence>
<dbReference type="InterPro" id="IPR000157">
    <property type="entry name" value="TIR_dom"/>
</dbReference>
<dbReference type="GO" id="GO:0007165">
    <property type="term" value="P:signal transduction"/>
    <property type="evidence" value="ECO:0007669"/>
    <property type="project" value="InterPro"/>
</dbReference>
<dbReference type="SMART" id="SM00255">
    <property type="entry name" value="TIR"/>
    <property type="match status" value="1"/>
</dbReference>
<comment type="caution">
    <text evidence="2">The sequence shown here is derived from an EMBL/GenBank/DDBJ whole genome shotgun (WGS) entry which is preliminary data.</text>
</comment>
<evidence type="ECO:0000259" key="1">
    <source>
        <dbReference type="PROSITE" id="PS50104"/>
    </source>
</evidence>
<dbReference type="InterPro" id="IPR035897">
    <property type="entry name" value="Toll_tir_struct_dom_sf"/>
</dbReference>
<gene>
    <name evidence="2" type="ORF">H7U08_31970</name>
</gene>
<protein>
    <submittedName>
        <fullName evidence="2">Toll/interleukin-1 receptor domain-containing protein</fullName>
    </submittedName>
</protein>
<dbReference type="RefSeq" id="WP_221826825.1">
    <property type="nucleotide sequence ID" value="NZ_JACLPZ010000106.1"/>
</dbReference>
<dbReference type="Pfam" id="PF13676">
    <property type="entry name" value="TIR_2"/>
    <property type="match status" value="1"/>
</dbReference>
<organism evidence="2 3">
    <name type="scientific">Bacillus cereus</name>
    <dbReference type="NCBI Taxonomy" id="1396"/>
    <lineage>
        <taxon>Bacteria</taxon>
        <taxon>Bacillati</taxon>
        <taxon>Bacillota</taxon>
        <taxon>Bacilli</taxon>
        <taxon>Bacillales</taxon>
        <taxon>Bacillaceae</taxon>
        <taxon>Bacillus</taxon>
        <taxon>Bacillus cereus group</taxon>
    </lineage>
</organism>
<feature type="domain" description="TIR" evidence="1">
    <location>
        <begin position="7"/>
        <end position="131"/>
    </location>
</feature>
<evidence type="ECO:0000313" key="2">
    <source>
        <dbReference type="EMBL" id="MBY0041067.1"/>
    </source>
</evidence>
<dbReference type="AlphaFoldDB" id="A0AAW4R7U4"/>
<dbReference type="Proteomes" id="UP001197806">
    <property type="component" value="Unassembled WGS sequence"/>
</dbReference>
<accession>A0AAW4R7U4</accession>
<proteinExistence type="predicted"/>
<sequence length="394" mass="45619">MVYTAHEMVDFFISYNHKDETMAEWIAWILEDAGYKTFIQAWDFKSGNNFILQMDKGSRNSKHTIALLSSNYMESLYTQPEWSAAFVKDPTGENQKLIPVRIEDINLDGLFPSIIYVDLVNKDENSARKEILNGIQTERKKPKIAPSFPGKIPKKTEQVVRPSENWYEEFVNDRIKKTMQGNFMLNVTSGPKVIIHIVPLESIEKKKLYKVSELEFGKLIRPPYSNKWEYGKNKDGYYTSSRVNEKELPHGYVQFYRNGCIESVSGSLLGRSIFIDKPYIVHELFEQEIINHIYDICSIITKKIAVNVPIAIQISLLNANGYYISKYSNRVERTIQDDLVKLQSIIFRSWDSSIDKALRPAFDNLWNICGFGQSPNYDSEGNWRRSESINIISE</sequence>
<dbReference type="Gene3D" id="3.40.50.10140">
    <property type="entry name" value="Toll/interleukin-1 receptor homology (TIR) domain"/>
    <property type="match status" value="1"/>
</dbReference>
<dbReference type="EMBL" id="JACLPZ010000106">
    <property type="protein sequence ID" value="MBY0041067.1"/>
    <property type="molecule type" value="Genomic_DNA"/>
</dbReference>
<dbReference type="PROSITE" id="PS50104">
    <property type="entry name" value="TIR"/>
    <property type="match status" value="1"/>
</dbReference>
<dbReference type="SUPFAM" id="SSF52200">
    <property type="entry name" value="Toll/Interleukin receptor TIR domain"/>
    <property type="match status" value="1"/>
</dbReference>